<accession>A0ABT2RSE3</accession>
<feature type="transmembrane region" description="Helical" evidence="7">
    <location>
        <begin position="68"/>
        <end position="88"/>
    </location>
</feature>
<keyword evidence="4 7" id="KW-1133">Transmembrane helix</keyword>
<dbReference type="Pfam" id="PF02687">
    <property type="entry name" value="FtsX"/>
    <property type="match status" value="1"/>
</dbReference>
<evidence type="ECO:0000313" key="9">
    <source>
        <dbReference type="EMBL" id="MCU6688338.1"/>
    </source>
</evidence>
<dbReference type="InterPro" id="IPR003838">
    <property type="entry name" value="ABC3_permease_C"/>
</dbReference>
<keyword evidence="5 7" id="KW-0472">Membrane</keyword>
<comment type="similarity">
    <text evidence="6">Belongs to the ABC-4 integral membrane protein family.</text>
</comment>
<dbReference type="RefSeq" id="WP_262576014.1">
    <property type="nucleotide sequence ID" value="NZ_JAOQJU010000046.1"/>
</dbReference>
<evidence type="ECO:0000256" key="3">
    <source>
        <dbReference type="ARBA" id="ARBA00022692"/>
    </source>
</evidence>
<feature type="domain" description="ABC3 transporter permease C-terminal" evidence="8">
    <location>
        <begin position="74"/>
        <end position="186"/>
    </location>
</feature>
<proteinExistence type="inferred from homology"/>
<evidence type="ECO:0000313" key="10">
    <source>
        <dbReference type="Proteomes" id="UP001652431"/>
    </source>
</evidence>
<keyword evidence="10" id="KW-1185">Reference proteome</keyword>
<name>A0ABT2RSE3_9FIRM</name>
<dbReference type="PANTHER" id="PTHR30572">
    <property type="entry name" value="MEMBRANE COMPONENT OF TRANSPORTER-RELATED"/>
    <property type="match status" value="1"/>
</dbReference>
<feature type="transmembrane region" description="Helical" evidence="7">
    <location>
        <begin position="156"/>
        <end position="180"/>
    </location>
</feature>
<reference evidence="9 10" key="1">
    <citation type="journal article" date="2021" name="ISME Commun">
        <title>Automated analysis of genomic sequences facilitates high-throughput and comprehensive description of bacteria.</title>
        <authorList>
            <person name="Hitch T.C.A."/>
        </authorList>
    </citation>
    <scope>NUCLEOTIDE SEQUENCE [LARGE SCALE GENOMIC DNA]</scope>
    <source>
        <strain evidence="9 10">Sanger_03</strain>
    </source>
</reference>
<keyword evidence="3 7" id="KW-0812">Transmembrane</keyword>
<gene>
    <name evidence="9" type="ORF">OCV99_17740</name>
</gene>
<evidence type="ECO:0000259" key="8">
    <source>
        <dbReference type="Pfam" id="PF02687"/>
    </source>
</evidence>
<protein>
    <submittedName>
        <fullName evidence="9">ABC transporter permease</fullName>
    </submittedName>
</protein>
<dbReference type="PANTHER" id="PTHR30572:SF4">
    <property type="entry name" value="ABC TRANSPORTER PERMEASE YTRF"/>
    <property type="match status" value="1"/>
</dbReference>
<evidence type="ECO:0000256" key="7">
    <source>
        <dbReference type="SAM" id="Phobius"/>
    </source>
</evidence>
<dbReference type="InterPro" id="IPR050250">
    <property type="entry name" value="Macrolide_Exporter_MacB"/>
</dbReference>
<sequence length="200" mass="22938">MIVSQDYLNSLISKPTTLDMYIYYNQKYDEVLEKKITSLVEDSPYNNDLHTESQFESMRTIQESQGEMMEIGVIIALLLLLVGVLNYTNTIASSIQNRKLTFSVMESIGMSKKHINKLLIREGVLYALFSVFITLTIGSVITYICFESMNYMEIPFNVPVIPLISAIILVMLICMITPLLSYKKLAGNRSIVERLRDYEY</sequence>
<comment type="subcellular location">
    <subcellularLocation>
        <location evidence="1">Cell membrane</location>
        <topology evidence="1">Multi-pass membrane protein</topology>
    </subcellularLocation>
</comment>
<dbReference type="EMBL" id="JAOQJU010000046">
    <property type="protein sequence ID" value="MCU6688338.1"/>
    <property type="molecule type" value="Genomic_DNA"/>
</dbReference>
<evidence type="ECO:0000256" key="1">
    <source>
        <dbReference type="ARBA" id="ARBA00004651"/>
    </source>
</evidence>
<comment type="caution">
    <text evidence="9">The sequence shown here is derived from an EMBL/GenBank/DDBJ whole genome shotgun (WGS) entry which is preliminary data.</text>
</comment>
<organism evidence="9 10">
    <name type="scientific">Dorea acetigenes</name>
    <dbReference type="NCBI Taxonomy" id="2981787"/>
    <lineage>
        <taxon>Bacteria</taxon>
        <taxon>Bacillati</taxon>
        <taxon>Bacillota</taxon>
        <taxon>Clostridia</taxon>
        <taxon>Lachnospirales</taxon>
        <taxon>Lachnospiraceae</taxon>
        <taxon>Dorea</taxon>
    </lineage>
</organism>
<evidence type="ECO:0000256" key="4">
    <source>
        <dbReference type="ARBA" id="ARBA00022989"/>
    </source>
</evidence>
<keyword evidence="2" id="KW-1003">Cell membrane</keyword>
<feature type="transmembrane region" description="Helical" evidence="7">
    <location>
        <begin position="123"/>
        <end position="144"/>
    </location>
</feature>
<dbReference type="Proteomes" id="UP001652431">
    <property type="component" value="Unassembled WGS sequence"/>
</dbReference>
<evidence type="ECO:0000256" key="5">
    <source>
        <dbReference type="ARBA" id="ARBA00023136"/>
    </source>
</evidence>
<evidence type="ECO:0000256" key="2">
    <source>
        <dbReference type="ARBA" id="ARBA00022475"/>
    </source>
</evidence>
<evidence type="ECO:0000256" key="6">
    <source>
        <dbReference type="ARBA" id="ARBA00038076"/>
    </source>
</evidence>